<dbReference type="GO" id="GO:0003676">
    <property type="term" value="F:nucleic acid binding"/>
    <property type="evidence" value="ECO:0007669"/>
    <property type="project" value="InterPro"/>
</dbReference>
<dbReference type="KEGG" id="amol:AMOL_1864"/>
<keyword evidence="5" id="KW-0808">Transferase</keyword>
<dbReference type="Gene3D" id="3.40.50.150">
    <property type="entry name" value="Vaccinia Virus protein VP39"/>
    <property type="match status" value="1"/>
</dbReference>
<dbReference type="Pfam" id="PF05175">
    <property type="entry name" value="MTS"/>
    <property type="match status" value="1"/>
</dbReference>
<dbReference type="RefSeq" id="WP_099341724.1">
    <property type="nucleotide sequence ID" value="NZ_CP032098.1"/>
</dbReference>
<accession>A0A2G1DJZ8</accession>
<keyword evidence="1 5" id="KW-0489">Methyltransferase</keyword>
<protein>
    <submittedName>
        <fullName evidence="4 5">Methyltransferase</fullName>
        <ecNumber evidence="4">2.1.1.223</ecNumber>
    </submittedName>
</protein>
<evidence type="ECO:0000256" key="1">
    <source>
        <dbReference type="ARBA" id="ARBA00022603"/>
    </source>
</evidence>
<dbReference type="PROSITE" id="PS00092">
    <property type="entry name" value="N6_MTASE"/>
    <property type="match status" value="1"/>
</dbReference>
<dbReference type="PANTHER" id="PTHR47739">
    <property type="entry name" value="TRNA1(VAL) (ADENINE(37)-N6)-METHYLTRANSFERASE"/>
    <property type="match status" value="1"/>
</dbReference>
<keyword evidence="2" id="KW-0949">S-adenosyl-L-methionine</keyword>
<sequence>MVLYQPKDGYCYNSDTHFLYNFILKNLSTFKNIKGELLDIGSGSGILGLLVCRDLSSLKLNQSEIQEKFQLLSQINSKCNKIDSTMYRGSFLQMQFDKTFDICVSNPPFYHTNVIKSENENLKIARYNDSMPLEDFICKTNKILKPKGKFFFCYDVKQINEILLLLNKYKFNIESLQFVHPNSSKDATLVLVYARKSSKSLTKVLPSLFVFNDNEFTNEVTKIYEKSSTHSIKVEI</sequence>
<reference evidence="4 7" key="2">
    <citation type="submission" date="2018-08" db="EMBL/GenBank/DDBJ databases">
        <title>Complete genome of the Arcobacter molluscorum type strain LMG 25693.</title>
        <authorList>
            <person name="Miller W.G."/>
            <person name="Yee E."/>
            <person name="Bono J.L."/>
        </authorList>
    </citation>
    <scope>NUCLEOTIDE SEQUENCE [LARGE SCALE GENOMIC DNA]</scope>
    <source>
        <strain evidence="4 7">CECT 7696</strain>
    </source>
</reference>
<proteinExistence type="predicted"/>
<dbReference type="PANTHER" id="PTHR47739:SF1">
    <property type="entry name" value="TRNA1(VAL) (ADENINE(37)-N6)-METHYLTRANSFERASE"/>
    <property type="match status" value="1"/>
</dbReference>
<dbReference type="GO" id="GO:0032259">
    <property type="term" value="P:methylation"/>
    <property type="evidence" value="ECO:0007669"/>
    <property type="project" value="UniProtKB-KW"/>
</dbReference>
<dbReference type="InterPro" id="IPR002052">
    <property type="entry name" value="DNA_methylase_N6_adenine_CS"/>
</dbReference>
<dbReference type="InterPro" id="IPR050210">
    <property type="entry name" value="tRNA_Adenine-N(6)_MTase"/>
</dbReference>
<dbReference type="EC" id="2.1.1.223" evidence="4"/>
<dbReference type="AlphaFoldDB" id="A0A2G1DJZ8"/>
<dbReference type="InterPro" id="IPR007848">
    <property type="entry name" value="Small_mtfrase_dom"/>
</dbReference>
<feature type="domain" description="Methyltransferase small" evidence="3">
    <location>
        <begin position="24"/>
        <end position="153"/>
    </location>
</feature>
<dbReference type="GO" id="GO:0008170">
    <property type="term" value="F:N-methyltransferase activity"/>
    <property type="evidence" value="ECO:0007669"/>
    <property type="project" value="UniProtKB-ARBA"/>
</dbReference>
<dbReference type="EMBL" id="NXFY01000004">
    <property type="protein sequence ID" value="PHO18666.1"/>
    <property type="molecule type" value="Genomic_DNA"/>
</dbReference>
<dbReference type="GO" id="GO:0008757">
    <property type="term" value="F:S-adenosylmethionine-dependent methyltransferase activity"/>
    <property type="evidence" value="ECO:0007669"/>
    <property type="project" value="UniProtKB-ARBA"/>
</dbReference>
<evidence type="ECO:0000313" key="7">
    <source>
        <dbReference type="Proteomes" id="UP000262712"/>
    </source>
</evidence>
<evidence type="ECO:0000313" key="5">
    <source>
        <dbReference type="EMBL" id="PHO18666.1"/>
    </source>
</evidence>
<keyword evidence="6" id="KW-1185">Reference proteome</keyword>
<dbReference type="SUPFAM" id="SSF53335">
    <property type="entry name" value="S-adenosyl-L-methionine-dependent methyltransferases"/>
    <property type="match status" value="1"/>
</dbReference>
<reference evidence="5 6" key="1">
    <citation type="submission" date="2017-09" db="EMBL/GenBank/DDBJ databases">
        <title>Arcobacter canalis sp. nov., a new species isolated from a water canal contaminated with urban sewage.</title>
        <authorList>
            <person name="Perez-Cataluna A."/>
            <person name="Salas-Masso N."/>
            <person name="Figueras M.J."/>
        </authorList>
    </citation>
    <scope>NUCLEOTIDE SEQUENCE [LARGE SCALE GENOMIC DNA]</scope>
    <source>
        <strain evidence="5 6">F98-3</strain>
    </source>
</reference>
<evidence type="ECO:0000259" key="3">
    <source>
        <dbReference type="Pfam" id="PF05175"/>
    </source>
</evidence>
<organism evidence="5 6">
    <name type="scientific">Malaciobacter molluscorum LMG 25693</name>
    <dbReference type="NCBI Taxonomy" id="870501"/>
    <lineage>
        <taxon>Bacteria</taxon>
        <taxon>Pseudomonadati</taxon>
        <taxon>Campylobacterota</taxon>
        <taxon>Epsilonproteobacteria</taxon>
        <taxon>Campylobacterales</taxon>
        <taxon>Arcobacteraceae</taxon>
        <taxon>Malaciobacter</taxon>
    </lineage>
</organism>
<dbReference type="EMBL" id="CP032098">
    <property type="protein sequence ID" value="AXX92827.1"/>
    <property type="molecule type" value="Genomic_DNA"/>
</dbReference>
<name>A0A2G1DJZ8_9BACT</name>
<gene>
    <name evidence="4" type="primary">yfiC</name>
    <name evidence="4" type="ORF">AMOL_1864</name>
    <name evidence="5" type="ORF">CPU12_03630</name>
</gene>
<evidence type="ECO:0000256" key="2">
    <source>
        <dbReference type="ARBA" id="ARBA00022691"/>
    </source>
</evidence>
<dbReference type="Proteomes" id="UP000262712">
    <property type="component" value="Chromosome"/>
</dbReference>
<dbReference type="Proteomes" id="UP000221222">
    <property type="component" value="Unassembled WGS sequence"/>
</dbReference>
<dbReference type="InterPro" id="IPR029063">
    <property type="entry name" value="SAM-dependent_MTases_sf"/>
</dbReference>
<evidence type="ECO:0000313" key="4">
    <source>
        <dbReference type="EMBL" id="AXX92827.1"/>
    </source>
</evidence>
<evidence type="ECO:0000313" key="6">
    <source>
        <dbReference type="Proteomes" id="UP000221222"/>
    </source>
</evidence>